<dbReference type="InterPro" id="IPR032675">
    <property type="entry name" value="LRR_dom_sf"/>
</dbReference>
<organism evidence="1 3">
    <name type="scientific">Rhizophagus clarus</name>
    <dbReference type="NCBI Taxonomy" id="94130"/>
    <lineage>
        <taxon>Eukaryota</taxon>
        <taxon>Fungi</taxon>
        <taxon>Fungi incertae sedis</taxon>
        <taxon>Mucoromycota</taxon>
        <taxon>Glomeromycotina</taxon>
        <taxon>Glomeromycetes</taxon>
        <taxon>Glomerales</taxon>
        <taxon>Glomeraceae</taxon>
        <taxon>Rhizophagus</taxon>
    </lineage>
</organism>
<dbReference type="OrthoDB" id="2311114at2759"/>
<dbReference type="Proteomes" id="UP000247702">
    <property type="component" value="Unassembled WGS sequence"/>
</dbReference>
<dbReference type="STRING" id="94130.A0A2Z6S9F3"/>
<keyword evidence="3" id="KW-1185">Reference proteome</keyword>
<evidence type="ECO:0000313" key="1">
    <source>
        <dbReference type="EMBL" id="GBC07735.1"/>
    </source>
</evidence>
<comment type="caution">
    <text evidence="1">The sequence shown here is derived from an EMBL/GenBank/DDBJ whole genome shotgun (WGS) entry which is preliminary data.</text>
</comment>
<reference evidence="1 3" key="1">
    <citation type="submission" date="2017-11" db="EMBL/GenBank/DDBJ databases">
        <title>The genome of Rhizophagus clarus HR1 reveals common genetic basis of auxotrophy among arbuscular mycorrhizal fungi.</title>
        <authorList>
            <person name="Kobayashi Y."/>
        </authorList>
    </citation>
    <scope>NUCLEOTIDE SEQUENCE [LARGE SCALE GENOMIC DNA]</scope>
    <source>
        <strain evidence="1 3">HR1</strain>
    </source>
</reference>
<sequence length="450" mass="53120">MKLNRDVLYLISVELQDDKSTIYSCLLVNKTWCEIIIPMIWRNPWKYLKSGKEKLLLNVMLSHLTLTNKRPLFNYINFCKHLNLNKIQQIIRTTIHEEIEMKKTENDIFNLFINENTKFTHLYIPQQFDRQIHLIPGAKRCLSEIEFLSCNTNINDNVLIGLTEICKSIKELELFIEMNNNNYGIVRLIEIPKKLLNICLLTDYPQYDESFYKILENSLIKHANTTQYFKTTIQPITKILSSFVNLKMLELNGNFNAWNRLENMSLPHLEILRAKSVPIRSLISLIENTDGHLIEIKVDGISHDEISNKRIIQAIYQNCPNLMYLKILARNCSISELEKLLINCQHLTGLFLSSNTTDVFGLDYFFEILARSSPTSLFKFKFNFRYRPIKLESLKSFFINWKGRYPMLLQFSRVGNIEGYIDLIDKYREEGIIKNFDYNYGHTFEDFVWI</sequence>
<accession>A0A2Z6S9F3</accession>
<dbReference type="EMBL" id="BEXD01004166">
    <property type="protein sequence ID" value="GBC07735.1"/>
    <property type="molecule type" value="Genomic_DNA"/>
</dbReference>
<reference evidence="2" key="2">
    <citation type="submission" date="2019-10" db="EMBL/GenBank/DDBJ databases">
        <title>Conservation and host-specific expression of non-tandemly repeated heterogenous ribosome RNA gene in arbuscular mycorrhizal fungi.</title>
        <authorList>
            <person name="Maeda T."/>
            <person name="Kobayashi Y."/>
            <person name="Nakagawa T."/>
            <person name="Ezawa T."/>
            <person name="Yamaguchi K."/>
            <person name="Bino T."/>
            <person name="Nishimoto Y."/>
            <person name="Shigenobu S."/>
            <person name="Kawaguchi M."/>
        </authorList>
    </citation>
    <scope>NUCLEOTIDE SEQUENCE</scope>
    <source>
        <strain evidence="2">HR1</strain>
    </source>
</reference>
<protein>
    <recommendedName>
        <fullName evidence="4">F-box domain-containing protein</fullName>
    </recommendedName>
</protein>
<dbReference type="EMBL" id="BLAL01000012">
    <property type="protein sequence ID" value="GES74650.1"/>
    <property type="molecule type" value="Genomic_DNA"/>
</dbReference>
<evidence type="ECO:0000313" key="3">
    <source>
        <dbReference type="Proteomes" id="UP000247702"/>
    </source>
</evidence>
<dbReference type="Gene3D" id="3.80.10.10">
    <property type="entry name" value="Ribonuclease Inhibitor"/>
    <property type="match status" value="1"/>
</dbReference>
<evidence type="ECO:0000313" key="2">
    <source>
        <dbReference type="EMBL" id="GES74650.1"/>
    </source>
</evidence>
<dbReference type="AlphaFoldDB" id="A0A2Z6S9F3"/>
<proteinExistence type="predicted"/>
<dbReference type="Proteomes" id="UP000615446">
    <property type="component" value="Unassembled WGS sequence"/>
</dbReference>
<evidence type="ECO:0008006" key="4">
    <source>
        <dbReference type="Google" id="ProtNLM"/>
    </source>
</evidence>
<gene>
    <name evidence="2" type="ORF">RCL2_000211900</name>
    <name evidence="1" type="ORF">RclHR1_07660011</name>
</gene>
<name>A0A2Z6S9F3_9GLOM</name>
<dbReference type="SUPFAM" id="SSF52047">
    <property type="entry name" value="RNI-like"/>
    <property type="match status" value="1"/>
</dbReference>